<dbReference type="Pfam" id="PF10354">
    <property type="entry name" value="BMT5-like"/>
    <property type="match status" value="1"/>
</dbReference>
<feature type="compositionally biased region" description="Acidic residues" evidence="1">
    <location>
        <begin position="91"/>
        <end position="107"/>
    </location>
</feature>
<name>A0A067L7J9_JATCU</name>
<evidence type="ECO:0000256" key="1">
    <source>
        <dbReference type="SAM" id="MobiDB-lite"/>
    </source>
</evidence>
<feature type="transmembrane region" description="Helical" evidence="2">
    <location>
        <begin position="46"/>
        <end position="70"/>
    </location>
</feature>
<dbReference type="GO" id="GO:0070475">
    <property type="term" value="P:rRNA base methylation"/>
    <property type="evidence" value="ECO:0007669"/>
    <property type="project" value="InterPro"/>
</dbReference>
<dbReference type="Proteomes" id="UP000027138">
    <property type="component" value="Unassembled WGS sequence"/>
</dbReference>
<accession>A0A067L7J9</accession>
<dbReference type="InterPro" id="IPR019446">
    <property type="entry name" value="BMT5-like"/>
</dbReference>
<feature type="domain" description="25S rRNA (uridine-N(3))-methyltransferase BMT5-like" evidence="3">
    <location>
        <begin position="122"/>
        <end position="288"/>
    </location>
</feature>
<reference evidence="4 5" key="1">
    <citation type="journal article" date="2014" name="PLoS ONE">
        <title>Global Analysis of Gene Expression Profiles in Physic Nut (Jatropha curcas L.) Seedlings Exposed to Salt Stress.</title>
        <authorList>
            <person name="Zhang L."/>
            <person name="Zhang C."/>
            <person name="Wu P."/>
            <person name="Chen Y."/>
            <person name="Li M."/>
            <person name="Jiang H."/>
            <person name="Wu G."/>
        </authorList>
    </citation>
    <scope>NUCLEOTIDE SEQUENCE [LARGE SCALE GENOMIC DNA]</scope>
    <source>
        <strain evidence="5">cv. GZQX0401</strain>
        <tissue evidence="4">Young leaves</tissue>
    </source>
</reference>
<dbReference type="PANTHER" id="PTHR11538">
    <property type="entry name" value="PHENYLALANYL-TRNA SYNTHETASE"/>
    <property type="match status" value="1"/>
</dbReference>
<feature type="region of interest" description="Disordered" evidence="1">
    <location>
        <begin position="1"/>
        <end position="28"/>
    </location>
</feature>
<dbReference type="OrthoDB" id="273345at2759"/>
<dbReference type="PANTHER" id="PTHR11538:SF63">
    <property type="entry name" value="25S RRNA (URIDINE-N(3))-METHYLTRANSFERASE BMT5-LIKE DOMAIN-CONTAINING PROTEIN"/>
    <property type="match status" value="1"/>
</dbReference>
<proteinExistence type="predicted"/>
<evidence type="ECO:0000256" key="2">
    <source>
        <dbReference type="SAM" id="Phobius"/>
    </source>
</evidence>
<dbReference type="STRING" id="180498.A0A067L7J9"/>
<dbReference type="EMBL" id="KK914253">
    <property type="protein sequence ID" value="KDP44382.1"/>
    <property type="molecule type" value="Genomic_DNA"/>
</dbReference>
<evidence type="ECO:0000259" key="3">
    <source>
        <dbReference type="Pfam" id="PF10354"/>
    </source>
</evidence>
<dbReference type="GO" id="GO:0070042">
    <property type="term" value="F:rRNA (uridine-N3-)-methyltransferase activity"/>
    <property type="evidence" value="ECO:0007669"/>
    <property type="project" value="InterPro"/>
</dbReference>
<keyword evidence="2" id="KW-1133">Transmembrane helix</keyword>
<organism evidence="4 5">
    <name type="scientific">Jatropha curcas</name>
    <name type="common">Barbados nut</name>
    <dbReference type="NCBI Taxonomy" id="180498"/>
    <lineage>
        <taxon>Eukaryota</taxon>
        <taxon>Viridiplantae</taxon>
        <taxon>Streptophyta</taxon>
        <taxon>Embryophyta</taxon>
        <taxon>Tracheophyta</taxon>
        <taxon>Spermatophyta</taxon>
        <taxon>Magnoliopsida</taxon>
        <taxon>eudicotyledons</taxon>
        <taxon>Gunneridae</taxon>
        <taxon>Pentapetalae</taxon>
        <taxon>rosids</taxon>
        <taxon>fabids</taxon>
        <taxon>Malpighiales</taxon>
        <taxon>Euphorbiaceae</taxon>
        <taxon>Crotonoideae</taxon>
        <taxon>Jatropheae</taxon>
        <taxon>Jatropha</taxon>
    </lineage>
</organism>
<dbReference type="GO" id="GO:0005737">
    <property type="term" value="C:cytoplasm"/>
    <property type="evidence" value="ECO:0007669"/>
    <property type="project" value="TreeGrafter"/>
</dbReference>
<dbReference type="AlphaFoldDB" id="A0A067L7J9"/>
<keyword evidence="5" id="KW-1185">Reference proteome</keyword>
<gene>
    <name evidence="4" type="ORF">JCGZ_20062</name>
</gene>
<keyword evidence="2" id="KW-0812">Transmembrane</keyword>
<keyword evidence="2" id="KW-0472">Membrane</keyword>
<protein>
    <recommendedName>
        <fullName evidence="3">25S rRNA (uridine-N(3))-methyltransferase BMT5-like domain-containing protein</fullName>
    </recommendedName>
</protein>
<evidence type="ECO:0000313" key="5">
    <source>
        <dbReference type="Proteomes" id="UP000027138"/>
    </source>
</evidence>
<evidence type="ECO:0000313" key="4">
    <source>
        <dbReference type="EMBL" id="KDP44382.1"/>
    </source>
</evidence>
<feature type="region of interest" description="Disordered" evidence="1">
    <location>
        <begin position="91"/>
        <end position="111"/>
    </location>
</feature>
<sequence>MKTQIMTKIKKKNNQRNGEDTTRQGTGCCWSEKETSPSLSPSLFRWLGLLVQLAIWLPLLLILKVTPLYLHVKAKESYKKIFLEEEVTYNDDDDEDTDYDEDKEEEQPEKWRGHYSSRHTMLLVGEGDFSFSLSLARAFGSAHNMVATTIDTEENIKKKYRNGVANVRELEERGCLVLYGVDAKEMSQHFFLRTQRFDRIVYNFPHVGFLYHEGSYRQIQLNKGLIKGFLSNSRALLKGDNGEIHVTHKEGDPYDKWDLVKTAEKLGLVMYKTVPFNKNDYPGYKNKRAHGKLSDAPFPLGDCSTYKFKLKCLPKFPQHSKSEVPELK</sequence>